<dbReference type="PROSITE" id="PS51077">
    <property type="entry name" value="HTH_ICLR"/>
    <property type="match status" value="1"/>
</dbReference>
<dbReference type="InterPro" id="IPR014757">
    <property type="entry name" value="Tscrpt_reg_IclR_C"/>
</dbReference>
<keyword evidence="2" id="KW-0238">DNA-binding</keyword>
<evidence type="ECO:0000313" key="7">
    <source>
        <dbReference type="Proteomes" id="UP000603602"/>
    </source>
</evidence>
<keyword evidence="7" id="KW-1185">Reference proteome</keyword>
<feature type="domain" description="IclR-ED" evidence="5">
    <location>
        <begin position="88"/>
        <end position="270"/>
    </location>
</feature>
<dbReference type="PANTHER" id="PTHR30136:SF33">
    <property type="entry name" value="TRANSCRIPTIONAL REGULATORY PROTEIN"/>
    <property type="match status" value="1"/>
</dbReference>
<dbReference type="InterPro" id="IPR029016">
    <property type="entry name" value="GAF-like_dom_sf"/>
</dbReference>
<keyword evidence="3" id="KW-0804">Transcription</keyword>
<dbReference type="Pfam" id="PF01614">
    <property type="entry name" value="IclR_C"/>
    <property type="match status" value="1"/>
</dbReference>
<dbReference type="RefSeq" id="WP_187719011.1">
    <property type="nucleotide sequence ID" value="NZ_JACTAH010000002.1"/>
</dbReference>
<accession>A0ABR9BFK7</accession>
<dbReference type="Gene3D" id="1.10.10.10">
    <property type="entry name" value="Winged helix-like DNA-binding domain superfamily/Winged helix DNA-binding domain"/>
    <property type="match status" value="1"/>
</dbReference>
<organism evidence="6 7">
    <name type="scientific">Thauera sedimentorum</name>
    <dbReference type="NCBI Taxonomy" id="2767595"/>
    <lineage>
        <taxon>Bacteria</taxon>
        <taxon>Pseudomonadati</taxon>
        <taxon>Pseudomonadota</taxon>
        <taxon>Betaproteobacteria</taxon>
        <taxon>Rhodocyclales</taxon>
        <taxon>Zoogloeaceae</taxon>
        <taxon>Thauera</taxon>
    </lineage>
</organism>
<evidence type="ECO:0000256" key="3">
    <source>
        <dbReference type="ARBA" id="ARBA00023163"/>
    </source>
</evidence>
<keyword evidence="1" id="KW-0805">Transcription regulation</keyword>
<gene>
    <name evidence="6" type="ORF">IFO67_15225</name>
</gene>
<dbReference type="EMBL" id="JACYTO010000002">
    <property type="protein sequence ID" value="MBD8504245.1"/>
    <property type="molecule type" value="Genomic_DNA"/>
</dbReference>
<dbReference type="PROSITE" id="PS51078">
    <property type="entry name" value="ICLR_ED"/>
    <property type="match status" value="1"/>
</dbReference>
<dbReference type="InterPro" id="IPR036388">
    <property type="entry name" value="WH-like_DNA-bd_sf"/>
</dbReference>
<dbReference type="InterPro" id="IPR005471">
    <property type="entry name" value="Tscrpt_reg_IclR_N"/>
</dbReference>
<dbReference type="SUPFAM" id="SSF55781">
    <property type="entry name" value="GAF domain-like"/>
    <property type="match status" value="1"/>
</dbReference>
<dbReference type="Pfam" id="PF09339">
    <property type="entry name" value="HTH_IclR"/>
    <property type="match status" value="1"/>
</dbReference>
<dbReference type="Gene3D" id="3.30.450.40">
    <property type="match status" value="1"/>
</dbReference>
<dbReference type="Proteomes" id="UP000603602">
    <property type="component" value="Unassembled WGS sequence"/>
</dbReference>
<sequence length="271" mass="29466">MQNNDPGSPLPDEIVEATEGDRQFVTALARGLEVLRCFSTQTRLLSNGELAARTGLAKSTVSRLTHTLVQLGYLKADEASGRYRVTSAVLALGHAALGNVTVREIARPLMQDLAEYAHALVSLATRDRLNMIYLENCRPRSLVTLKVSTGMQLPMATTSIGRAFLCALPAAERDFLLEQVRRRDPEAWPAVAEGMAQAGEEYRAHGYCTSLGDWNRETNAVAVPLMCPDQDLLVLSASGPAYALTRERIEKDLGPRLVYLARSIEAAAGQG</sequence>
<dbReference type="SUPFAM" id="SSF46785">
    <property type="entry name" value="Winged helix' DNA-binding domain"/>
    <property type="match status" value="1"/>
</dbReference>
<evidence type="ECO:0000256" key="1">
    <source>
        <dbReference type="ARBA" id="ARBA00023015"/>
    </source>
</evidence>
<evidence type="ECO:0000259" key="5">
    <source>
        <dbReference type="PROSITE" id="PS51078"/>
    </source>
</evidence>
<feature type="domain" description="HTH iclR-type" evidence="4">
    <location>
        <begin position="25"/>
        <end position="87"/>
    </location>
</feature>
<evidence type="ECO:0000256" key="2">
    <source>
        <dbReference type="ARBA" id="ARBA00023125"/>
    </source>
</evidence>
<comment type="caution">
    <text evidence="6">The sequence shown here is derived from an EMBL/GenBank/DDBJ whole genome shotgun (WGS) entry which is preliminary data.</text>
</comment>
<reference evidence="7" key="1">
    <citation type="submission" date="2023-07" db="EMBL/GenBank/DDBJ databases">
        <title>Thauera sp. CAU 1555 isolated from sand of Yaerae Beach.</title>
        <authorList>
            <person name="Kim W."/>
        </authorList>
    </citation>
    <scope>NUCLEOTIDE SEQUENCE [LARGE SCALE GENOMIC DNA]</scope>
    <source>
        <strain evidence="7">CAU 1555</strain>
    </source>
</reference>
<evidence type="ECO:0000259" key="4">
    <source>
        <dbReference type="PROSITE" id="PS51077"/>
    </source>
</evidence>
<name>A0ABR9BFK7_9RHOO</name>
<dbReference type="InterPro" id="IPR050707">
    <property type="entry name" value="HTH_MetabolicPath_Reg"/>
</dbReference>
<evidence type="ECO:0000313" key="6">
    <source>
        <dbReference type="EMBL" id="MBD8504245.1"/>
    </source>
</evidence>
<proteinExistence type="predicted"/>
<dbReference type="SMART" id="SM00346">
    <property type="entry name" value="HTH_ICLR"/>
    <property type="match status" value="1"/>
</dbReference>
<protein>
    <submittedName>
        <fullName evidence="6">IclR family transcriptional regulator</fullName>
    </submittedName>
</protein>
<dbReference type="InterPro" id="IPR036390">
    <property type="entry name" value="WH_DNA-bd_sf"/>
</dbReference>
<dbReference type="PANTHER" id="PTHR30136">
    <property type="entry name" value="HELIX-TURN-HELIX TRANSCRIPTIONAL REGULATOR, ICLR FAMILY"/>
    <property type="match status" value="1"/>
</dbReference>